<name>A0A023B6L0_GRENI</name>
<protein>
    <submittedName>
        <fullName evidence="2">Uncharacterized protein</fullName>
    </submittedName>
</protein>
<evidence type="ECO:0000313" key="3">
    <source>
        <dbReference type="Proteomes" id="UP000019763"/>
    </source>
</evidence>
<gene>
    <name evidence="2" type="ORF">GNI_079050</name>
</gene>
<evidence type="ECO:0000256" key="1">
    <source>
        <dbReference type="SAM" id="MobiDB-lite"/>
    </source>
</evidence>
<feature type="compositionally biased region" description="Basic and acidic residues" evidence="1">
    <location>
        <begin position="45"/>
        <end position="55"/>
    </location>
</feature>
<organism evidence="2 3">
    <name type="scientific">Gregarina niphandrodes</name>
    <name type="common">Septate eugregarine</name>
    <dbReference type="NCBI Taxonomy" id="110365"/>
    <lineage>
        <taxon>Eukaryota</taxon>
        <taxon>Sar</taxon>
        <taxon>Alveolata</taxon>
        <taxon>Apicomplexa</taxon>
        <taxon>Conoidasida</taxon>
        <taxon>Gregarinasina</taxon>
        <taxon>Eugregarinorida</taxon>
        <taxon>Gregarinidae</taxon>
        <taxon>Gregarina</taxon>
    </lineage>
</organism>
<feature type="region of interest" description="Disordered" evidence="1">
    <location>
        <begin position="1"/>
        <end position="69"/>
    </location>
</feature>
<accession>A0A023B6L0</accession>
<dbReference type="Proteomes" id="UP000019763">
    <property type="component" value="Unassembled WGS sequence"/>
</dbReference>
<dbReference type="RefSeq" id="XP_011130595.1">
    <property type="nucleotide sequence ID" value="XM_011132293.1"/>
</dbReference>
<comment type="caution">
    <text evidence="2">The sequence shown here is derived from an EMBL/GenBank/DDBJ whole genome shotgun (WGS) entry which is preliminary data.</text>
</comment>
<reference evidence="2" key="1">
    <citation type="submission" date="2013-12" db="EMBL/GenBank/DDBJ databases">
        <authorList>
            <person name="Omoto C.K."/>
            <person name="Sibley D."/>
            <person name="Venepally P."/>
            <person name="Hadjithomas M."/>
            <person name="Karamycheva S."/>
            <person name="Brunk B."/>
            <person name="Roos D."/>
            <person name="Caler E."/>
            <person name="Lorenzi H."/>
        </authorList>
    </citation>
    <scope>NUCLEOTIDE SEQUENCE</scope>
</reference>
<feature type="compositionally biased region" description="Acidic residues" evidence="1">
    <location>
        <begin position="60"/>
        <end position="69"/>
    </location>
</feature>
<keyword evidence="3" id="KW-1185">Reference proteome</keyword>
<proteinExistence type="predicted"/>
<evidence type="ECO:0000313" key="2">
    <source>
        <dbReference type="EMBL" id="EZG66586.1"/>
    </source>
</evidence>
<sequence>MPQDRTSVDKAKSLNSLAHDNLQRQLQVNQKRNDKRRVRQAGGDGHTRIDAEAARADVAACEEDTPSDE</sequence>
<dbReference type="VEuPathDB" id="CryptoDB:GNI_079050"/>
<dbReference type="GeneID" id="22912882"/>
<dbReference type="EMBL" id="AFNH02000591">
    <property type="protein sequence ID" value="EZG66586.1"/>
    <property type="molecule type" value="Genomic_DNA"/>
</dbReference>
<feature type="compositionally biased region" description="Polar residues" evidence="1">
    <location>
        <begin position="13"/>
        <end position="30"/>
    </location>
</feature>
<feature type="compositionally biased region" description="Basic and acidic residues" evidence="1">
    <location>
        <begin position="1"/>
        <end position="12"/>
    </location>
</feature>
<dbReference type="AlphaFoldDB" id="A0A023B6L0"/>